<evidence type="ECO:0000259" key="2">
    <source>
        <dbReference type="Pfam" id="PF01402"/>
    </source>
</evidence>
<dbReference type="OrthoDB" id="240401at2157"/>
<name>A0A1I6G4W5_9EURY</name>
<dbReference type="Proteomes" id="UP000198531">
    <property type="component" value="Unassembled WGS sequence"/>
</dbReference>
<feature type="domain" description="Ribbon-helix-helix protein CopG" evidence="2">
    <location>
        <begin position="5"/>
        <end position="40"/>
    </location>
</feature>
<dbReference type="InterPro" id="IPR013321">
    <property type="entry name" value="Arc_rbn_hlx_hlx"/>
</dbReference>
<protein>
    <submittedName>
        <fullName evidence="3">Ribbon-helix-helix protein, copG family</fullName>
    </submittedName>
</protein>
<sequence>MALSVNVTISMPPEMVEKIDEQAKNHGMSRAEYVRHLAREAPSSPFDAPAQELTTNAEV</sequence>
<dbReference type="Pfam" id="PF01402">
    <property type="entry name" value="RHH_1"/>
    <property type="match status" value="1"/>
</dbReference>
<dbReference type="AlphaFoldDB" id="A0A1I6G4W5"/>
<dbReference type="STRING" id="553469.SAMN04487947_0579"/>
<dbReference type="GO" id="GO:0006355">
    <property type="term" value="P:regulation of DNA-templated transcription"/>
    <property type="evidence" value="ECO:0007669"/>
    <property type="project" value="InterPro"/>
</dbReference>
<feature type="region of interest" description="Disordered" evidence="1">
    <location>
        <begin position="39"/>
        <end position="59"/>
    </location>
</feature>
<dbReference type="EMBL" id="FOYT01000001">
    <property type="protein sequence ID" value="SFR37236.1"/>
    <property type="molecule type" value="Genomic_DNA"/>
</dbReference>
<proteinExistence type="predicted"/>
<reference evidence="4" key="1">
    <citation type="submission" date="2016-10" db="EMBL/GenBank/DDBJ databases">
        <authorList>
            <person name="Varghese N."/>
            <person name="Submissions S."/>
        </authorList>
    </citation>
    <scope>NUCLEOTIDE SEQUENCE [LARGE SCALE GENOMIC DNA]</scope>
    <source>
        <strain evidence="4">CGMCC 1.7736</strain>
    </source>
</reference>
<gene>
    <name evidence="3" type="ORF">SAMN04487947_0579</name>
</gene>
<evidence type="ECO:0000313" key="3">
    <source>
        <dbReference type="EMBL" id="SFR37236.1"/>
    </source>
</evidence>
<evidence type="ECO:0000256" key="1">
    <source>
        <dbReference type="SAM" id="MobiDB-lite"/>
    </source>
</evidence>
<evidence type="ECO:0000313" key="4">
    <source>
        <dbReference type="Proteomes" id="UP000198531"/>
    </source>
</evidence>
<organism evidence="3 4">
    <name type="scientific">Halogeometricum rufum</name>
    <dbReference type="NCBI Taxonomy" id="553469"/>
    <lineage>
        <taxon>Archaea</taxon>
        <taxon>Methanobacteriati</taxon>
        <taxon>Methanobacteriota</taxon>
        <taxon>Stenosarchaea group</taxon>
        <taxon>Halobacteria</taxon>
        <taxon>Halobacteriales</taxon>
        <taxon>Haloferacaceae</taxon>
        <taxon>Halogeometricum</taxon>
    </lineage>
</organism>
<dbReference type="InterPro" id="IPR010985">
    <property type="entry name" value="Ribbon_hlx_hlx"/>
</dbReference>
<dbReference type="CDD" id="cd22231">
    <property type="entry name" value="RHH_NikR_HicB-like"/>
    <property type="match status" value="1"/>
</dbReference>
<dbReference type="SUPFAM" id="SSF47598">
    <property type="entry name" value="Ribbon-helix-helix"/>
    <property type="match status" value="1"/>
</dbReference>
<dbReference type="RefSeq" id="WP_089804407.1">
    <property type="nucleotide sequence ID" value="NZ_FOYT01000001.1"/>
</dbReference>
<dbReference type="InterPro" id="IPR002145">
    <property type="entry name" value="CopG"/>
</dbReference>
<keyword evidence="4" id="KW-1185">Reference proteome</keyword>
<accession>A0A1I6G4W5</accession>
<dbReference type="Gene3D" id="1.10.1220.10">
    <property type="entry name" value="Met repressor-like"/>
    <property type="match status" value="1"/>
</dbReference>